<dbReference type="InterPro" id="IPR053014">
    <property type="entry name" value="Cuticle_assoc_divergent"/>
</dbReference>
<dbReference type="AlphaFoldDB" id="A0AAN8F5F2"/>
<proteinExistence type="predicted"/>
<organism evidence="2 3">
    <name type="scientific">Trichostrongylus colubriformis</name>
    <name type="common">Black scour worm</name>
    <dbReference type="NCBI Taxonomy" id="6319"/>
    <lineage>
        <taxon>Eukaryota</taxon>
        <taxon>Metazoa</taxon>
        <taxon>Ecdysozoa</taxon>
        <taxon>Nematoda</taxon>
        <taxon>Chromadorea</taxon>
        <taxon>Rhabditida</taxon>
        <taxon>Rhabditina</taxon>
        <taxon>Rhabditomorpha</taxon>
        <taxon>Strongyloidea</taxon>
        <taxon>Trichostrongylidae</taxon>
        <taxon>Trichostrongylus</taxon>
    </lineage>
</organism>
<protein>
    <submittedName>
        <fullName evidence="2">EB domain-containing protein</fullName>
    </submittedName>
</protein>
<evidence type="ECO:0000313" key="2">
    <source>
        <dbReference type="EMBL" id="KAK5970685.1"/>
    </source>
</evidence>
<gene>
    <name evidence="2" type="ORF">GCK32_017613</name>
</gene>
<dbReference type="InterPro" id="IPR006150">
    <property type="entry name" value="Cys_repeat_1"/>
</dbReference>
<dbReference type="InterPro" id="IPR006149">
    <property type="entry name" value="EB_dom"/>
</dbReference>
<dbReference type="PANTHER" id="PTHR46339">
    <property type="entry name" value="PROTEIN CBG15282-RELATED"/>
    <property type="match status" value="1"/>
</dbReference>
<dbReference type="SMART" id="SM00289">
    <property type="entry name" value="WR1"/>
    <property type="match status" value="2"/>
</dbReference>
<feature type="domain" description="EB" evidence="1">
    <location>
        <begin position="77"/>
        <end position="128"/>
    </location>
</feature>
<keyword evidence="3" id="KW-1185">Reference proteome</keyword>
<dbReference type="Pfam" id="PF14625">
    <property type="entry name" value="Lustrin_cystein"/>
    <property type="match status" value="2"/>
</dbReference>
<dbReference type="EMBL" id="WIXE01018725">
    <property type="protein sequence ID" value="KAK5970685.1"/>
    <property type="molecule type" value="Genomic_DNA"/>
</dbReference>
<dbReference type="InterPro" id="IPR028150">
    <property type="entry name" value="Lustrin_cystein"/>
</dbReference>
<reference evidence="2 3" key="1">
    <citation type="submission" date="2019-10" db="EMBL/GenBank/DDBJ databases">
        <title>Assembly and Annotation for the nematode Trichostrongylus colubriformis.</title>
        <authorList>
            <person name="Martin J."/>
        </authorList>
    </citation>
    <scope>NUCLEOTIDE SEQUENCE [LARGE SCALE GENOMIC DNA]</scope>
    <source>
        <strain evidence="2">G859</strain>
        <tissue evidence="2">Whole worm</tissue>
    </source>
</reference>
<sequence length="159" mass="17021">ENSCPVGFFCQFSAKRNQFQCCGQSGGCPERRAAYIAVDGNAQECLPGPDMCADGFECVLSITGNGKNICCSNEEECAENEKKINGTCVVQRMIGGLCNRDEECGGGSQCENNICRCPAGHRAVLGECHNTECTPNQISLNGRCYDRASIGEPCKSSLQ</sequence>
<evidence type="ECO:0000313" key="3">
    <source>
        <dbReference type="Proteomes" id="UP001331761"/>
    </source>
</evidence>
<feature type="non-terminal residue" evidence="2">
    <location>
        <position position="159"/>
    </location>
</feature>
<dbReference type="Proteomes" id="UP001331761">
    <property type="component" value="Unassembled WGS sequence"/>
</dbReference>
<dbReference type="PANTHER" id="PTHR46339:SF5">
    <property type="entry name" value="BPTI_KUNITZ INHIBITOR DOMAIN-CONTAINING PROTEIN"/>
    <property type="match status" value="1"/>
</dbReference>
<dbReference type="Pfam" id="PF01683">
    <property type="entry name" value="EB"/>
    <property type="match status" value="1"/>
</dbReference>
<comment type="caution">
    <text evidence="2">The sequence shown here is derived from an EMBL/GenBank/DDBJ whole genome shotgun (WGS) entry which is preliminary data.</text>
</comment>
<accession>A0AAN8F5F2</accession>
<evidence type="ECO:0000259" key="1">
    <source>
        <dbReference type="Pfam" id="PF01683"/>
    </source>
</evidence>
<feature type="non-terminal residue" evidence="2">
    <location>
        <position position="1"/>
    </location>
</feature>
<name>A0AAN8F5F2_TRICO</name>